<dbReference type="EMBL" id="BPLQ01011101">
    <property type="protein sequence ID" value="GIY55643.1"/>
    <property type="molecule type" value="Genomic_DNA"/>
</dbReference>
<comment type="caution">
    <text evidence="1">The sequence shown here is derived from an EMBL/GenBank/DDBJ whole genome shotgun (WGS) entry which is preliminary data.</text>
</comment>
<keyword evidence="2" id="KW-1185">Reference proteome</keyword>
<gene>
    <name evidence="1" type="ORF">CDAR_292351</name>
</gene>
<reference evidence="1 2" key="1">
    <citation type="submission" date="2021-06" db="EMBL/GenBank/DDBJ databases">
        <title>Caerostris darwini draft genome.</title>
        <authorList>
            <person name="Kono N."/>
            <person name="Arakawa K."/>
        </authorList>
    </citation>
    <scope>NUCLEOTIDE SEQUENCE [LARGE SCALE GENOMIC DNA]</scope>
</reference>
<name>A0AAV4UD11_9ARAC</name>
<sequence length="96" mass="11053">MFSMGFKFGEHVGHEGVYYIRCLDNPKQLLVRWQVHLLLFFCFASIKINLSLITPQKLLINEAAELLKCMVARSQLQLQAHFELAAIDHDIACTYV</sequence>
<proteinExistence type="predicted"/>
<evidence type="ECO:0000313" key="2">
    <source>
        <dbReference type="Proteomes" id="UP001054837"/>
    </source>
</evidence>
<protein>
    <submittedName>
        <fullName evidence="1">Uncharacterized protein</fullName>
    </submittedName>
</protein>
<dbReference type="Proteomes" id="UP001054837">
    <property type="component" value="Unassembled WGS sequence"/>
</dbReference>
<evidence type="ECO:0000313" key="1">
    <source>
        <dbReference type="EMBL" id="GIY55643.1"/>
    </source>
</evidence>
<dbReference type="AlphaFoldDB" id="A0AAV4UD11"/>
<accession>A0AAV4UD11</accession>
<organism evidence="1 2">
    <name type="scientific">Caerostris darwini</name>
    <dbReference type="NCBI Taxonomy" id="1538125"/>
    <lineage>
        <taxon>Eukaryota</taxon>
        <taxon>Metazoa</taxon>
        <taxon>Ecdysozoa</taxon>
        <taxon>Arthropoda</taxon>
        <taxon>Chelicerata</taxon>
        <taxon>Arachnida</taxon>
        <taxon>Araneae</taxon>
        <taxon>Araneomorphae</taxon>
        <taxon>Entelegynae</taxon>
        <taxon>Araneoidea</taxon>
        <taxon>Araneidae</taxon>
        <taxon>Caerostris</taxon>
    </lineage>
</organism>